<evidence type="ECO:0000313" key="1">
    <source>
        <dbReference type="EMBL" id="MPN29919.1"/>
    </source>
</evidence>
<name>A0A645GVY5_9ZZZZ</name>
<gene>
    <name evidence="1" type="ORF">SDC9_177374</name>
</gene>
<proteinExistence type="predicted"/>
<protein>
    <submittedName>
        <fullName evidence="1">Uncharacterized protein</fullName>
    </submittedName>
</protein>
<organism evidence="1">
    <name type="scientific">bioreactor metagenome</name>
    <dbReference type="NCBI Taxonomy" id="1076179"/>
    <lineage>
        <taxon>unclassified sequences</taxon>
        <taxon>metagenomes</taxon>
        <taxon>ecological metagenomes</taxon>
    </lineage>
</organism>
<comment type="caution">
    <text evidence="1">The sequence shown here is derived from an EMBL/GenBank/DDBJ whole genome shotgun (WGS) entry which is preliminary data.</text>
</comment>
<accession>A0A645GVY5</accession>
<dbReference type="EMBL" id="VSSQ01080828">
    <property type="protein sequence ID" value="MPN29919.1"/>
    <property type="molecule type" value="Genomic_DNA"/>
</dbReference>
<dbReference type="AlphaFoldDB" id="A0A645GVY5"/>
<reference evidence="1" key="1">
    <citation type="submission" date="2019-08" db="EMBL/GenBank/DDBJ databases">
        <authorList>
            <person name="Kucharzyk K."/>
            <person name="Murdoch R.W."/>
            <person name="Higgins S."/>
            <person name="Loffler F."/>
        </authorList>
    </citation>
    <scope>NUCLEOTIDE SEQUENCE</scope>
</reference>
<sequence>MLWVASSTVNGSEFELTSFACEDSSDDSEVSVSCAGAAESVADLGVKPQLDKPNKIHEESARHRRSLAHEKNLLLI</sequence>